<reference evidence="2 3" key="1">
    <citation type="journal article" date="2019" name="Commun. Biol.">
        <title>The bagworm genome reveals a unique fibroin gene that provides high tensile strength.</title>
        <authorList>
            <person name="Kono N."/>
            <person name="Nakamura H."/>
            <person name="Ohtoshi R."/>
            <person name="Tomita M."/>
            <person name="Numata K."/>
            <person name="Arakawa K."/>
        </authorList>
    </citation>
    <scope>NUCLEOTIDE SEQUENCE [LARGE SCALE GENOMIC DNA]</scope>
</reference>
<evidence type="ECO:0000313" key="2">
    <source>
        <dbReference type="EMBL" id="GBP21180.1"/>
    </source>
</evidence>
<feature type="region of interest" description="Disordered" evidence="1">
    <location>
        <begin position="108"/>
        <end position="128"/>
    </location>
</feature>
<organism evidence="2 3">
    <name type="scientific">Eumeta variegata</name>
    <name type="common">Bagworm moth</name>
    <name type="synonym">Eumeta japonica</name>
    <dbReference type="NCBI Taxonomy" id="151549"/>
    <lineage>
        <taxon>Eukaryota</taxon>
        <taxon>Metazoa</taxon>
        <taxon>Ecdysozoa</taxon>
        <taxon>Arthropoda</taxon>
        <taxon>Hexapoda</taxon>
        <taxon>Insecta</taxon>
        <taxon>Pterygota</taxon>
        <taxon>Neoptera</taxon>
        <taxon>Endopterygota</taxon>
        <taxon>Lepidoptera</taxon>
        <taxon>Glossata</taxon>
        <taxon>Ditrysia</taxon>
        <taxon>Tineoidea</taxon>
        <taxon>Psychidae</taxon>
        <taxon>Oiketicinae</taxon>
        <taxon>Eumeta</taxon>
    </lineage>
</organism>
<dbReference type="EMBL" id="BGZK01000125">
    <property type="protein sequence ID" value="GBP21180.1"/>
    <property type="molecule type" value="Genomic_DNA"/>
</dbReference>
<feature type="compositionally biased region" description="Basic residues" evidence="1">
    <location>
        <begin position="118"/>
        <end position="127"/>
    </location>
</feature>
<feature type="compositionally biased region" description="Basic and acidic residues" evidence="1">
    <location>
        <begin position="34"/>
        <end position="56"/>
    </location>
</feature>
<evidence type="ECO:0000313" key="3">
    <source>
        <dbReference type="Proteomes" id="UP000299102"/>
    </source>
</evidence>
<sequence>MPGAVPGLPGVQQLDTGKGFESACGVLCVRVTTKRDAADAARPRPPRRNDNSELMDRTGACTSDGTATRRLGPRTPAPRSPAGGLSAAPALPRYRDFATQFSASSLGGFKSVGDERRRTSRGGRRAGARAVVRARGSADAKGLRVHRSRPSRAARMMYDSVRLAFMRVGDHKKRNGPRTLSFLNRDKLLSFSTNKTPAPAPAAFVMKNHVMNFQL</sequence>
<feature type="region of interest" description="Disordered" evidence="1">
    <location>
        <begin position="34"/>
        <end position="88"/>
    </location>
</feature>
<dbReference type="Proteomes" id="UP000299102">
    <property type="component" value="Unassembled WGS sequence"/>
</dbReference>
<comment type="caution">
    <text evidence="2">The sequence shown here is derived from an EMBL/GenBank/DDBJ whole genome shotgun (WGS) entry which is preliminary data.</text>
</comment>
<accession>A0A4C1U4K9</accession>
<protein>
    <submittedName>
        <fullName evidence="2">Uncharacterized protein</fullName>
    </submittedName>
</protein>
<proteinExistence type="predicted"/>
<dbReference type="AlphaFoldDB" id="A0A4C1U4K9"/>
<evidence type="ECO:0000256" key="1">
    <source>
        <dbReference type="SAM" id="MobiDB-lite"/>
    </source>
</evidence>
<keyword evidence="3" id="KW-1185">Reference proteome</keyword>
<gene>
    <name evidence="2" type="ORF">EVAR_11211_1</name>
</gene>
<name>A0A4C1U4K9_EUMVA</name>